<feature type="transmembrane region" description="Helical" evidence="6">
    <location>
        <begin position="116"/>
        <end position="134"/>
    </location>
</feature>
<keyword evidence="4 6" id="KW-1133">Transmembrane helix</keyword>
<feature type="transmembrane region" description="Helical" evidence="6">
    <location>
        <begin position="212"/>
        <end position="228"/>
    </location>
</feature>
<feature type="transmembrane region" description="Helical" evidence="6">
    <location>
        <begin position="43"/>
        <end position="62"/>
    </location>
</feature>
<name>A0AA36JXF9_STRG3</name>
<sequence length="472" mass="53485">MNKNKYKDLAKNTGIFAIANFSSKVLVFLLVPLYTRTLSTSDYGFYDLAYSTIQLFLPILTLNISEATMRFLMKSDIDRDSVFSISLSNVIIASIIFGLGIVVNDIFSISTLTEQYGVYIWGLFVFYALNNLFVQFSKGIDKVQEMAISGVLGTLSMVLFNVLFLLVFKLGLFGFFVANITCYAIPTFYLIIKLQFWKYLSKKYDKELQKQMLIFSVPLILNTLGWWVNNTSDRYIVAAISGINSNGLISVAYKIPQILSTVSAIFIQAWQISAIKEQENDSKDNSFSSNLFLHYNALLSVMASFLILFDKFLSSILFGNDFYQAWKFVPFLVISSLLNAAAGYVGAILSANMAANTMAKSALYGMSVNIVLNIILTLFMGPQGITIATVISSYIIYEIRRKSIKIIESEVQKRVLLSWLLLVLESILIIYTNLWWLSLITVFIILNLFRQTFETLFIQGKKVLRKLKFNNE</sequence>
<dbReference type="RefSeq" id="WP_012961881.1">
    <property type="nucleotide sequence ID" value="NC_013798.1"/>
</dbReference>
<reference evidence="7 8" key="1">
    <citation type="journal article" date="2010" name="J. Bacteriol.">
        <title>Genome sequence of Streptococcus gallolyticus: insights into its adaptation to the bovine rumen and its ability to cause endocarditis.</title>
        <authorList>
            <person name="Rusniok C."/>
            <person name="Couve E."/>
            <person name="Da Cunha V."/>
            <person name="El Gana R."/>
            <person name="Zidane N."/>
            <person name="Bouchier C."/>
            <person name="Poyart C."/>
            <person name="Leclercq R."/>
            <person name="Trieu-Cuot P."/>
            <person name="Glaser P."/>
        </authorList>
    </citation>
    <scope>NUCLEOTIDE SEQUENCE [LARGE SCALE GENOMIC DNA]</scope>
    <source>
        <strain evidence="7 8">UCN34</strain>
    </source>
</reference>
<dbReference type="AlphaFoldDB" id="A0AA36JXF9"/>
<feature type="transmembrane region" description="Helical" evidence="6">
    <location>
        <begin position="416"/>
        <end position="449"/>
    </location>
</feature>
<feature type="transmembrane region" description="Helical" evidence="6">
    <location>
        <begin position="172"/>
        <end position="192"/>
    </location>
</feature>
<feature type="transmembrane region" description="Helical" evidence="6">
    <location>
        <begin position="329"/>
        <end position="349"/>
    </location>
</feature>
<gene>
    <name evidence="7" type="primary">cpsK</name>
    <name evidence="7" type="ordered locus">GALLO_0953</name>
</gene>
<organism evidence="7 8">
    <name type="scientific">Streptococcus gallolyticus (strain UCN34)</name>
    <dbReference type="NCBI Taxonomy" id="637909"/>
    <lineage>
        <taxon>Bacteria</taxon>
        <taxon>Bacillati</taxon>
        <taxon>Bacillota</taxon>
        <taxon>Bacilli</taxon>
        <taxon>Lactobacillales</taxon>
        <taxon>Streptococcaceae</taxon>
        <taxon>Streptococcus</taxon>
    </lineage>
</organism>
<keyword evidence="3 6" id="KW-0812">Transmembrane</keyword>
<evidence type="ECO:0000256" key="3">
    <source>
        <dbReference type="ARBA" id="ARBA00022692"/>
    </source>
</evidence>
<dbReference type="PANTHER" id="PTHR30250:SF11">
    <property type="entry name" value="O-ANTIGEN TRANSPORTER-RELATED"/>
    <property type="match status" value="1"/>
</dbReference>
<dbReference type="Pfam" id="PF01943">
    <property type="entry name" value="Polysacc_synt"/>
    <property type="match status" value="1"/>
</dbReference>
<proteinExistence type="predicted"/>
<dbReference type="InterPro" id="IPR002797">
    <property type="entry name" value="Polysacc_synth"/>
</dbReference>
<comment type="subcellular location">
    <subcellularLocation>
        <location evidence="1">Cell membrane</location>
        <topology evidence="1">Multi-pass membrane protein</topology>
    </subcellularLocation>
</comment>
<evidence type="ECO:0000256" key="6">
    <source>
        <dbReference type="SAM" id="Phobius"/>
    </source>
</evidence>
<dbReference type="EMBL" id="FN597254">
    <property type="protein sequence ID" value="CBI13445.1"/>
    <property type="molecule type" value="Genomic_DNA"/>
</dbReference>
<feature type="transmembrane region" description="Helical" evidence="6">
    <location>
        <begin position="370"/>
        <end position="396"/>
    </location>
</feature>
<keyword evidence="5 6" id="KW-0472">Membrane</keyword>
<evidence type="ECO:0000256" key="5">
    <source>
        <dbReference type="ARBA" id="ARBA00023136"/>
    </source>
</evidence>
<evidence type="ECO:0000256" key="2">
    <source>
        <dbReference type="ARBA" id="ARBA00022475"/>
    </source>
</evidence>
<evidence type="ECO:0000313" key="8">
    <source>
        <dbReference type="Proteomes" id="UP000001517"/>
    </source>
</evidence>
<feature type="transmembrane region" description="Helical" evidence="6">
    <location>
        <begin position="291"/>
        <end position="309"/>
    </location>
</feature>
<feature type="transmembrane region" description="Helical" evidence="6">
    <location>
        <begin position="82"/>
        <end position="104"/>
    </location>
</feature>
<feature type="transmembrane region" description="Helical" evidence="6">
    <location>
        <begin position="146"/>
        <end position="166"/>
    </location>
</feature>
<evidence type="ECO:0000256" key="1">
    <source>
        <dbReference type="ARBA" id="ARBA00004651"/>
    </source>
</evidence>
<accession>A0AA36JXF9</accession>
<evidence type="ECO:0000313" key="7">
    <source>
        <dbReference type="EMBL" id="CBI13445.1"/>
    </source>
</evidence>
<dbReference type="GO" id="GO:0005886">
    <property type="term" value="C:plasma membrane"/>
    <property type="evidence" value="ECO:0007669"/>
    <property type="project" value="UniProtKB-SubCell"/>
</dbReference>
<protein>
    <submittedName>
        <fullName evidence="7">Repeat unit transporter (Flippase)</fullName>
    </submittedName>
</protein>
<keyword evidence="2" id="KW-1003">Cell membrane</keyword>
<evidence type="ECO:0000256" key="4">
    <source>
        <dbReference type="ARBA" id="ARBA00022989"/>
    </source>
</evidence>
<feature type="transmembrane region" description="Helical" evidence="6">
    <location>
        <begin position="12"/>
        <end position="31"/>
    </location>
</feature>
<dbReference type="InterPro" id="IPR050833">
    <property type="entry name" value="Poly_Biosynth_Transport"/>
</dbReference>
<dbReference type="PANTHER" id="PTHR30250">
    <property type="entry name" value="PST FAMILY PREDICTED COLANIC ACID TRANSPORTER"/>
    <property type="match status" value="1"/>
</dbReference>
<dbReference type="Proteomes" id="UP000001517">
    <property type="component" value="Chromosome"/>
</dbReference>
<dbReference type="KEGG" id="sga:GALLO_0953"/>
<feature type="transmembrane region" description="Helical" evidence="6">
    <location>
        <begin position="248"/>
        <end position="270"/>
    </location>
</feature>